<name>A0A5E7FXE3_PSEFL</name>
<protein>
    <submittedName>
        <fullName evidence="1">Uncharacterized protein</fullName>
    </submittedName>
</protein>
<proteinExistence type="predicted"/>
<organism evidence="1 2">
    <name type="scientific">Pseudomonas fluorescens</name>
    <dbReference type="NCBI Taxonomy" id="294"/>
    <lineage>
        <taxon>Bacteria</taxon>
        <taxon>Pseudomonadati</taxon>
        <taxon>Pseudomonadota</taxon>
        <taxon>Gammaproteobacteria</taxon>
        <taxon>Pseudomonadales</taxon>
        <taxon>Pseudomonadaceae</taxon>
        <taxon>Pseudomonas</taxon>
    </lineage>
</organism>
<evidence type="ECO:0000313" key="1">
    <source>
        <dbReference type="EMBL" id="VVO44026.1"/>
    </source>
</evidence>
<gene>
    <name evidence="1" type="ORF">PS723_06284</name>
</gene>
<dbReference type="Proteomes" id="UP000379480">
    <property type="component" value="Unassembled WGS sequence"/>
</dbReference>
<reference evidence="1 2" key="1">
    <citation type="submission" date="2019-09" db="EMBL/GenBank/DDBJ databases">
        <authorList>
            <person name="Chandra G."/>
            <person name="Truman W A."/>
        </authorList>
    </citation>
    <scope>NUCLEOTIDE SEQUENCE [LARGE SCALE GENOMIC DNA]</scope>
    <source>
        <strain evidence="1">PS723</strain>
    </source>
</reference>
<accession>A0A5E7FXE3</accession>
<dbReference type="AlphaFoldDB" id="A0A5E7FXE3"/>
<dbReference type="EMBL" id="CABVHY010000054">
    <property type="protein sequence ID" value="VVO44026.1"/>
    <property type="molecule type" value="Genomic_DNA"/>
</dbReference>
<evidence type="ECO:0000313" key="2">
    <source>
        <dbReference type="Proteomes" id="UP000379480"/>
    </source>
</evidence>
<sequence>MVMTASDPDQIPSIRDDLAYQISAIHITSMWCVGGYYTHLNYPINTITTENLMDADKG</sequence>